<gene>
    <name evidence="2" type="ORF">JIN81_04680</name>
</gene>
<keyword evidence="1" id="KW-0732">Signal</keyword>
<name>A0A934RC58_9BACT</name>
<evidence type="ECO:0000313" key="3">
    <source>
        <dbReference type="Proteomes" id="UP000658278"/>
    </source>
</evidence>
<reference evidence="2" key="1">
    <citation type="submission" date="2021-01" db="EMBL/GenBank/DDBJ databases">
        <title>Modified the classification status of verrucomicrobia.</title>
        <authorList>
            <person name="Feng X."/>
        </authorList>
    </citation>
    <scope>NUCLEOTIDE SEQUENCE</scope>
    <source>
        <strain evidence="2">KCTC 22201</strain>
    </source>
</reference>
<sequence>MNRFLTGIPFCLTAILSFAADIPDHAPEDLLMLESSEAKIGIDRAKGASITWLSWNGYPNNTVNLYDPGRLIQQSYYAGKRLDRRADGQTPSWSPWSWNPIQGGGTGSWARVTRFEHRKDRGLLFGETIPKLWDMPDEEAQAIMRQWTRFEKDMPRVVVVKNQLVCKREPTDRWGPAHPSPQELPACYFTRNFDTFKSYQGEQRWNTLSQKAGPPWGRTKPPLKAMACFNKEGQGIAIYSPASGETWNFGPHVNAPSKDPKGGPCVHIAPVGRVRLGPRSTYEYRYWLIVGTQAQITSDLDRLIQSYSSERGTLTEPGAKSAD</sequence>
<dbReference type="EMBL" id="JAENII010000003">
    <property type="protein sequence ID" value="MBK1826301.1"/>
    <property type="molecule type" value="Genomic_DNA"/>
</dbReference>
<feature type="chain" id="PRO_5037090462" evidence="1">
    <location>
        <begin position="20"/>
        <end position="323"/>
    </location>
</feature>
<evidence type="ECO:0000256" key="1">
    <source>
        <dbReference type="SAM" id="SignalP"/>
    </source>
</evidence>
<organism evidence="2 3">
    <name type="scientific">Haloferula rosea</name>
    <dbReference type="NCBI Taxonomy" id="490093"/>
    <lineage>
        <taxon>Bacteria</taxon>
        <taxon>Pseudomonadati</taxon>
        <taxon>Verrucomicrobiota</taxon>
        <taxon>Verrucomicrobiia</taxon>
        <taxon>Verrucomicrobiales</taxon>
        <taxon>Verrucomicrobiaceae</taxon>
        <taxon>Haloferula</taxon>
    </lineage>
</organism>
<proteinExistence type="predicted"/>
<comment type="caution">
    <text evidence="2">The sequence shown here is derived from an EMBL/GenBank/DDBJ whole genome shotgun (WGS) entry which is preliminary data.</text>
</comment>
<accession>A0A934RC58</accession>
<evidence type="ECO:0000313" key="2">
    <source>
        <dbReference type="EMBL" id="MBK1826301.1"/>
    </source>
</evidence>
<dbReference type="Proteomes" id="UP000658278">
    <property type="component" value="Unassembled WGS sequence"/>
</dbReference>
<dbReference type="RefSeq" id="WP_200277095.1">
    <property type="nucleotide sequence ID" value="NZ_JAENII010000003.1"/>
</dbReference>
<keyword evidence="3" id="KW-1185">Reference proteome</keyword>
<protein>
    <submittedName>
        <fullName evidence="2">Uncharacterized protein</fullName>
    </submittedName>
</protein>
<feature type="signal peptide" evidence="1">
    <location>
        <begin position="1"/>
        <end position="19"/>
    </location>
</feature>
<dbReference type="AlphaFoldDB" id="A0A934RC58"/>